<feature type="domain" description="CBS" evidence="3">
    <location>
        <begin position="96"/>
        <end position="154"/>
    </location>
</feature>
<evidence type="ECO:0000313" key="4">
    <source>
        <dbReference type="EMBL" id="MBY0099342.1"/>
    </source>
</evidence>
<keyword evidence="5" id="KW-1185">Reference proteome</keyword>
<dbReference type="RefSeq" id="WP_221875553.1">
    <property type="nucleotide sequence ID" value="NZ_JACWFH010000035.1"/>
</dbReference>
<dbReference type="EMBL" id="JACWFH010000035">
    <property type="protein sequence ID" value="MBY0099342.1"/>
    <property type="molecule type" value="Genomic_DNA"/>
</dbReference>
<dbReference type="SMART" id="SM00116">
    <property type="entry name" value="CBS"/>
    <property type="match status" value="2"/>
</dbReference>
<dbReference type="Proteomes" id="UP000769780">
    <property type="component" value="Unassembled WGS sequence"/>
</dbReference>
<dbReference type="SUPFAM" id="SSF54631">
    <property type="entry name" value="CBS-domain pair"/>
    <property type="match status" value="1"/>
</dbReference>
<evidence type="ECO:0000313" key="5">
    <source>
        <dbReference type="Proteomes" id="UP000769780"/>
    </source>
</evidence>
<dbReference type="InterPro" id="IPR051257">
    <property type="entry name" value="Diverse_CBS-Domain"/>
</dbReference>
<evidence type="ECO:0000259" key="3">
    <source>
        <dbReference type="PROSITE" id="PS51371"/>
    </source>
</evidence>
<organism evidence="4 5">
    <name type="scientific">Mesobacillus maritimus</name>
    <dbReference type="NCBI Taxonomy" id="1643336"/>
    <lineage>
        <taxon>Bacteria</taxon>
        <taxon>Bacillati</taxon>
        <taxon>Bacillota</taxon>
        <taxon>Bacilli</taxon>
        <taxon>Bacillales</taxon>
        <taxon>Bacillaceae</taxon>
        <taxon>Mesobacillus</taxon>
    </lineage>
</organism>
<keyword evidence="1 2" id="KW-0129">CBS domain</keyword>
<dbReference type="PROSITE" id="PS51371">
    <property type="entry name" value="CBS"/>
    <property type="match status" value="2"/>
</dbReference>
<dbReference type="CDD" id="cd04586">
    <property type="entry name" value="CBS_pair_BON_assoc"/>
    <property type="match status" value="1"/>
</dbReference>
<feature type="domain" description="CBS" evidence="3">
    <location>
        <begin position="7"/>
        <end position="64"/>
    </location>
</feature>
<proteinExistence type="predicted"/>
<evidence type="ECO:0000256" key="2">
    <source>
        <dbReference type="PROSITE-ProRule" id="PRU00703"/>
    </source>
</evidence>
<dbReference type="Pfam" id="PF00571">
    <property type="entry name" value="CBS"/>
    <property type="match status" value="2"/>
</dbReference>
<sequence>MKVKDFMIRDVVKAHPNDSVRDVMKVLVDRKIGGLPICTEDGKLIGMVSDGDILRAIKPIEHKFYHYLYYMAFEEGQDLDTRLGNLANTEIINIAKTREIICVTEDEDMEKAVELLAEHHFKKLPVIDRNKHIVGVISRGDVIRKIQTSIINAS</sequence>
<dbReference type="Gene3D" id="3.10.580.10">
    <property type="entry name" value="CBS-domain"/>
    <property type="match status" value="1"/>
</dbReference>
<dbReference type="InterPro" id="IPR000644">
    <property type="entry name" value="CBS_dom"/>
</dbReference>
<accession>A0ABS7KAP6</accession>
<dbReference type="PANTHER" id="PTHR43080:SF2">
    <property type="entry name" value="CBS DOMAIN-CONTAINING PROTEIN"/>
    <property type="match status" value="1"/>
</dbReference>
<protein>
    <submittedName>
        <fullName evidence="4">CBS domain-containing protein</fullName>
    </submittedName>
</protein>
<dbReference type="InterPro" id="IPR046342">
    <property type="entry name" value="CBS_dom_sf"/>
</dbReference>
<gene>
    <name evidence="4" type="ORF">H0185_21480</name>
</gene>
<comment type="caution">
    <text evidence="4">The sequence shown here is derived from an EMBL/GenBank/DDBJ whole genome shotgun (WGS) entry which is preliminary data.</text>
</comment>
<dbReference type="PANTHER" id="PTHR43080">
    <property type="entry name" value="CBS DOMAIN-CONTAINING PROTEIN CBSX3, MITOCHONDRIAL"/>
    <property type="match status" value="1"/>
</dbReference>
<name>A0ABS7KAP6_9BACI</name>
<reference evidence="4 5" key="1">
    <citation type="submission" date="2020-07" db="EMBL/GenBank/DDBJ databases">
        <title>Fungal Genomes of the International Space Station.</title>
        <authorList>
            <person name="Seuylemezian A."/>
            <person name="Singh N.K."/>
            <person name="Wood J."/>
            <person name="Venkateswaran K."/>
        </authorList>
    </citation>
    <scope>NUCLEOTIDE SEQUENCE [LARGE SCALE GENOMIC DNA]</scope>
    <source>
        <strain evidence="4 5">PL-B2</strain>
    </source>
</reference>
<evidence type="ECO:0000256" key="1">
    <source>
        <dbReference type="ARBA" id="ARBA00023122"/>
    </source>
</evidence>